<organism evidence="1 2">
    <name type="scientific">Streptomyces fulvorobeus</name>
    <dbReference type="NCBI Taxonomy" id="284028"/>
    <lineage>
        <taxon>Bacteria</taxon>
        <taxon>Bacillati</taxon>
        <taxon>Actinomycetota</taxon>
        <taxon>Actinomycetes</taxon>
        <taxon>Kitasatosporales</taxon>
        <taxon>Streptomycetaceae</taxon>
        <taxon>Streptomyces</taxon>
    </lineage>
</organism>
<dbReference type="Pfam" id="PF07098">
    <property type="entry name" value="DUF1360"/>
    <property type="match status" value="1"/>
</dbReference>
<gene>
    <name evidence="1" type="ORF">HEB29_000115</name>
</gene>
<reference evidence="1 2" key="1">
    <citation type="submission" date="2020-07" db="EMBL/GenBank/DDBJ databases">
        <title>Sequencing the genomes of 1000 actinobacteria strains.</title>
        <authorList>
            <person name="Klenk H.-P."/>
        </authorList>
    </citation>
    <scope>NUCLEOTIDE SEQUENCE [LARGE SCALE GENOMIC DNA]</scope>
    <source>
        <strain evidence="1 2">DSM 41455</strain>
    </source>
</reference>
<sequence>MSESPRGGGIRSTAGELVTCPFCMSVWLTTTFTGAQLLWPRATRTVTGGLTALAVADTMQLGYDCLLQKNGE</sequence>
<protein>
    <recommendedName>
        <fullName evidence="3">DUF1360 domain-containing protein</fullName>
    </recommendedName>
</protein>
<comment type="caution">
    <text evidence="1">The sequence shown here is derived from an EMBL/GenBank/DDBJ whole genome shotgun (WGS) entry which is preliminary data.</text>
</comment>
<evidence type="ECO:0000313" key="2">
    <source>
        <dbReference type="Proteomes" id="UP000530403"/>
    </source>
</evidence>
<dbReference type="AlphaFoldDB" id="A0A7Y9KTW5"/>
<name>A0A7Y9KTW5_9ACTN</name>
<proteinExistence type="predicted"/>
<accession>A0A7Y9KTW5</accession>
<evidence type="ECO:0008006" key="3">
    <source>
        <dbReference type="Google" id="ProtNLM"/>
    </source>
</evidence>
<dbReference type="InterPro" id="IPR010773">
    <property type="entry name" value="Mycophage_PG1_Gp7"/>
</dbReference>
<evidence type="ECO:0000313" key="1">
    <source>
        <dbReference type="EMBL" id="NYE39104.1"/>
    </source>
</evidence>
<dbReference type="EMBL" id="JACCCF010000001">
    <property type="protein sequence ID" value="NYE39104.1"/>
    <property type="molecule type" value="Genomic_DNA"/>
</dbReference>
<dbReference type="Proteomes" id="UP000530403">
    <property type="component" value="Unassembled WGS sequence"/>
</dbReference>